<dbReference type="Pfam" id="PF01075">
    <property type="entry name" value="Glyco_transf_9"/>
    <property type="match status" value="1"/>
</dbReference>
<dbReference type="GO" id="GO:0005829">
    <property type="term" value="C:cytosol"/>
    <property type="evidence" value="ECO:0007669"/>
    <property type="project" value="TreeGrafter"/>
</dbReference>
<organism evidence="3 4">
    <name type="scientific">Algisphaera agarilytica</name>
    <dbReference type="NCBI Taxonomy" id="1385975"/>
    <lineage>
        <taxon>Bacteria</taxon>
        <taxon>Pseudomonadati</taxon>
        <taxon>Planctomycetota</taxon>
        <taxon>Phycisphaerae</taxon>
        <taxon>Phycisphaerales</taxon>
        <taxon>Phycisphaeraceae</taxon>
        <taxon>Algisphaera</taxon>
    </lineage>
</organism>
<dbReference type="PANTHER" id="PTHR30160">
    <property type="entry name" value="TETRAACYLDISACCHARIDE 4'-KINASE-RELATED"/>
    <property type="match status" value="1"/>
</dbReference>
<dbReference type="Proteomes" id="UP000541810">
    <property type="component" value="Unassembled WGS sequence"/>
</dbReference>
<proteinExistence type="predicted"/>
<gene>
    <name evidence="3" type="ORF">HNQ40_001928</name>
</gene>
<evidence type="ECO:0000256" key="1">
    <source>
        <dbReference type="ARBA" id="ARBA00022676"/>
    </source>
</evidence>
<dbReference type="InterPro" id="IPR051199">
    <property type="entry name" value="LPS_LOS_Heptosyltrfase"/>
</dbReference>
<accession>A0A7X0H6D7</accession>
<keyword evidence="2 3" id="KW-0808">Transferase</keyword>
<dbReference type="GO" id="GO:0008713">
    <property type="term" value="F:ADP-heptose-lipopolysaccharide heptosyltransferase activity"/>
    <property type="evidence" value="ECO:0007669"/>
    <property type="project" value="TreeGrafter"/>
</dbReference>
<dbReference type="CDD" id="cd03789">
    <property type="entry name" value="GT9_LPS_heptosyltransferase"/>
    <property type="match status" value="1"/>
</dbReference>
<evidence type="ECO:0000256" key="2">
    <source>
        <dbReference type="ARBA" id="ARBA00022679"/>
    </source>
</evidence>
<sequence>MHDALEKTFDAWWAQQNGGAGLRVGLRAWPGVSSVVEKPGVEAATGSLSLRKSHVFADRYVPGVLEETRLILPLRMGMPGEAADGLAVWREEDGDRPMEIGELATLIVLAVRQAYHTQNLKLDPGFAALTRWAVAALDADNGGLVAAMKNIEPRIFWWWGSALHVAGELAAAERAWMWQTDGPLGQGPPDAAVRSLLRLVESKSSMPADRLGLCRRAQRILDETGFRDFDLQTSLDISRCRALAELGYKDEAFQEVRRVQQRLIANPCGSAARQALRMGLLGMRTGGPTRLVSTFSALTTGSLLSATARFKFRHAWETRKQRSRRPRLPQQALLPGQSDAPPIQRIAAVRLDKIGDLVSMQPVVAKLRERYPDAEIDLFVSPGLEGFAAMLADGVRGVPVPWKQREAFDAKLAEVAKQQPYDLLIDLLEPDTSRHARLCRAIPATYRVGFDSPTRREGFTHRVPTPGLPLHLIDRTARLLRPLGVAVPDTVDWCPVLNLPDTARPEARSLLTEALGPGRVVGVHVGAGWVFKQWYPASFAEVAKQLVERFGVKVAVLCGPGEDEAAQQLVSAIGSNAAILRPTLEQLPGVCAAVDLMLVNDSGPMHVAVAVDTPTVVAWGPGDRTLFAPRGAVGRVEVVADQPRCANCPQDVDAPQCPMGFSYDEVPCLQSLSAERVLAACESLLEPGQVSLSVAGESRP</sequence>
<evidence type="ECO:0000313" key="3">
    <source>
        <dbReference type="EMBL" id="MBB6430122.1"/>
    </source>
</evidence>
<dbReference type="Gene3D" id="3.40.50.2000">
    <property type="entry name" value="Glycogen Phosphorylase B"/>
    <property type="match status" value="2"/>
</dbReference>
<dbReference type="InterPro" id="IPR002201">
    <property type="entry name" value="Glyco_trans_9"/>
</dbReference>
<name>A0A7X0H6D7_9BACT</name>
<dbReference type="SUPFAM" id="SSF53756">
    <property type="entry name" value="UDP-Glycosyltransferase/glycogen phosphorylase"/>
    <property type="match status" value="1"/>
</dbReference>
<keyword evidence="4" id="KW-1185">Reference proteome</keyword>
<reference evidence="3 4" key="1">
    <citation type="submission" date="2020-08" db="EMBL/GenBank/DDBJ databases">
        <title>Genomic Encyclopedia of Type Strains, Phase IV (KMG-IV): sequencing the most valuable type-strain genomes for metagenomic binning, comparative biology and taxonomic classification.</title>
        <authorList>
            <person name="Goeker M."/>
        </authorList>
    </citation>
    <scope>NUCLEOTIDE SEQUENCE [LARGE SCALE GENOMIC DNA]</scope>
    <source>
        <strain evidence="3 4">DSM 103725</strain>
    </source>
</reference>
<evidence type="ECO:0000313" key="4">
    <source>
        <dbReference type="Proteomes" id="UP000541810"/>
    </source>
</evidence>
<dbReference type="GO" id="GO:0009244">
    <property type="term" value="P:lipopolysaccharide core region biosynthetic process"/>
    <property type="evidence" value="ECO:0007669"/>
    <property type="project" value="TreeGrafter"/>
</dbReference>
<dbReference type="RefSeq" id="WP_184677659.1">
    <property type="nucleotide sequence ID" value="NZ_JACHGY010000001.1"/>
</dbReference>
<dbReference type="EMBL" id="JACHGY010000001">
    <property type="protein sequence ID" value="MBB6430122.1"/>
    <property type="molecule type" value="Genomic_DNA"/>
</dbReference>
<dbReference type="AlphaFoldDB" id="A0A7X0H6D7"/>
<protein>
    <submittedName>
        <fullName evidence="3">ADP-heptose:LPS heptosyltransferase</fullName>
    </submittedName>
</protein>
<comment type="caution">
    <text evidence="3">The sequence shown here is derived from an EMBL/GenBank/DDBJ whole genome shotgun (WGS) entry which is preliminary data.</text>
</comment>
<keyword evidence="1" id="KW-0328">Glycosyltransferase</keyword>